<proteinExistence type="predicted"/>
<protein>
    <submittedName>
        <fullName evidence="2">Uncharacterized protein</fullName>
    </submittedName>
</protein>
<evidence type="ECO:0000313" key="2">
    <source>
        <dbReference type="EMBL" id="TNN51782.1"/>
    </source>
</evidence>
<organism evidence="2 3">
    <name type="scientific">Liparis tanakae</name>
    <name type="common">Tanaka's snailfish</name>
    <dbReference type="NCBI Taxonomy" id="230148"/>
    <lineage>
        <taxon>Eukaryota</taxon>
        <taxon>Metazoa</taxon>
        <taxon>Chordata</taxon>
        <taxon>Craniata</taxon>
        <taxon>Vertebrata</taxon>
        <taxon>Euteleostomi</taxon>
        <taxon>Actinopterygii</taxon>
        <taxon>Neopterygii</taxon>
        <taxon>Teleostei</taxon>
        <taxon>Neoteleostei</taxon>
        <taxon>Acanthomorphata</taxon>
        <taxon>Eupercaria</taxon>
        <taxon>Perciformes</taxon>
        <taxon>Cottioidei</taxon>
        <taxon>Cottales</taxon>
        <taxon>Liparidae</taxon>
        <taxon>Liparis</taxon>
    </lineage>
</organism>
<reference evidence="2 3" key="1">
    <citation type="submission" date="2019-03" db="EMBL/GenBank/DDBJ databases">
        <title>First draft genome of Liparis tanakae, snailfish: a comprehensive survey of snailfish specific genes.</title>
        <authorList>
            <person name="Kim W."/>
            <person name="Song I."/>
            <person name="Jeong J.-H."/>
            <person name="Kim D."/>
            <person name="Kim S."/>
            <person name="Ryu S."/>
            <person name="Song J.Y."/>
            <person name="Lee S.K."/>
        </authorList>
    </citation>
    <scope>NUCLEOTIDE SEQUENCE [LARGE SCALE GENOMIC DNA]</scope>
    <source>
        <tissue evidence="2">Muscle</tissue>
    </source>
</reference>
<evidence type="ECO:0000313" key="3">
    <source>
        <dbReference type="Proteomes" id="UP000314294"/>
    </source>
</evidence>
<feature type="compositionally biased region" description="Basic and acidic residues" evidence="1">
    <location>
        <begin position="15"/>
        <end position="27"/>
    </location>
</feature>
<feature type="region of interest" description="Disordered" evidence="1">
    <location>
        <begin position="15"/>
        <end position="37"/>
    </location>
</feature>
<evidence type="ECO:0000256" key="1">
    <source>
        <dbReference type="SAM" id="MobiDB-lite"/>
    </source>
</evidence>
<feature type="compositionally biased region" description="Polar residues" evidence="1">
    <location>
        <begin position="28"/>
        <end position="37"/>
    </location>
</feature>
<dbReference type="Proteomes" id="UP000314294">
    <property type="component" value="Unassembled WGS sequence"/>
</dbReference>
<dbReference type="EMBL" id="SRLO01000570">
    <property type="protein sequence ID" value="TNN51782.1"/>
    <property type="molecule type" value="Genomic_DNA"/>
</dbReference>
<name>A0A4Z2GGI6_9TELE</name>
<accession>A0A4Z2GGI6</accession>
<gene>
    <name evidence="2" type="ORF">EYF80_038010</name>
</gene>
<keyword evidence="3" id="KW-1185">Reference proteome</keyword>
<comment type="caution">
    <text evidence="2">The sequence shown here is derived from an EMBL/GenBank/DDBJ whole genome shotgun (WGS) entry which is preliminary data.</text>
</comment>
<sequence length="126" mass="13836">MSLILSRCSSCRRSERDDVSRRGRVTEKQNGTNGNTFHTLRQSSQALKMRVVDPEAPPGEVRLAAQLRQQFQLLHGGAELNKKGFEGDSSGTLPPCPITEENTSLVLGSVPKLLLDLDPYVYLGVV</sequence>
<dbReference type="AlphaFoldDB" id="A0A4Z2GGI6"/>